<evidence type="ECO:0000313" key="2">
    <source>
        <dbReference type="EMBL" id="KAF9729847.1"/>
    </source>
</evidence>
<evidence type="ECO:0000256" key="1">
    <source>
        <dbReference type="SAM" id="MobiDB-lite"/>
    </source>
</evidence>
<dbReference type="EMBL" id="WJXW01000015">
    <property type="protein sequence ID" value="KAF9729847.1"/>
    <property type="molecule type" value="Genomic_DNA"/>
</dbReference>
<proteinExistence type="predicted"/>
<accession>A0A9P6KKI8</accession>
<keyword evidence="3" id="KW-1185">Reference proteome</keyword>
<feature type="compositionally biased region" description="Polar residues" evidence="1">
    <location>
        <begin position="30"/>
        <end position="54"/>
    </location>
</feature>
<feature type="compositionally biased region" description="Basic and acidic residues" evidence="1">
    <location>
        <begin position="129"/>
        <end position="146"/>
    </location>
</feature>
<feature type="compositionally biased region" description="Polar residues" evidence="1">
    <location>
        <begin position="1"/>
        <end position="12"/>
    </location>
</feature>
<dbReference type="Proteomes" id="UP000756921">
    <property type="component" value="Unassembled WGS sequence"/>
</dbReference>
<organism evidence="2 3">
    <name type="scientific">Paraphaeosphaeria minitans</name>
    <dbReference type="NCBI Taxonomy" id="565426"/>
    <lineage>
        <taxon>Eukaryota</taxon>
        <taxon>Fungi</taxon>
        <taxon>Dikarya</taxon>
        <taxon>Ascomycota</taxon>
        <taxon>Pezizomycotina</taxon>
        <taxon>Dothideomycetes</taxon>
        <taxon>Pleosporomycetidae</taxon>
        <taxon>Pleosporales</taxon>
        <taxon>Massarineae</taxon>
        <taxon>Didymosphaeriaceae</taxon>
        <taxon>Paraphaeosphaeria</taxon>
    </lineage>
</organism>
<sequence length="146" mass="15461">MSTSNDQPQLPQQGEAVATNGHLHPLRSHPVTTGRETTSSTVNAASESSAQATLLSAYLAPADGEDQRELEAAWEGASTREHPPTPTPSSTDSDASNEPSHRNDATVNGAPDGQALGNRVIEATSIVDHLSRGTDEERERLGLNNW</sequence>
<evidence type="ECO:0000313" key="3">
    <source>
        <dbReference type="Proteomes" id="UP000756921"/>
    </source>
</evidence>
<dbReference type="AlphaFoldDB" id="A0A9P6KKI8"/>
<name>A0A9P6KKI8_9PLEO</name>
<protein>
    <submittedName>
        <fullName evidence="2">Uncharacterized protein</fullName>
    </submittedName>
</protein>
<gene>
    <name evidence="2" type="ORF">PMIN01_11780</name>
</gene>
<feature type="region of interest" description="Disordered" evidence="1">
    <location>
        <begin position="1"/>
        <end position="146"/>
    </location>
</feature>
<comment type="caution">
    <text evidence="2">The sequence shown here is derived from an EMBL/GenBank/DDBJ whole genome shotgun (WGS) entry which is preliminary data.</text>
</comment>
<reference evidence="2" key="1">
    <citation type="journal article" date="2020" name="Mol. Plant Microbe Interact.">
        <title>Genome Sequence of the Biocontrol Agent Coniothyrium minitans strain Conio (IMI 134523).</title>
        <authorList>
            <person name="Patel D."/>
            <person name="Shittu T.A."/>
            <person name="Baroncelli R."/>
            <person name="Muthumeenakshi S."/>
            <person name="Osborne T.H."/>
            <person name="Janganan T.K."/>
            <person name="Sreenivasaprasad S."/>
        </authorList>
    </citation>
    <scope>NUCLEOTIDE SEQUENCE</scope>
    <source>
        <strain evidence="2">Conio</strain>
    </source>
</reference>